<evidence type="ECO:0000313" key="11">
    <source>
        <dbReference type="EMBL" id="KAF2747893.1"/>
    </source>
</evidence>
<evidence type="ECO:0000256" key="5">
    <source>
        <dbReference type="ARBA" id="ARBA00042179"/>
    </source>
</evidence>
<dbReference type="Proteomes" id="UP000799440">
    <property type="component" value="Unassembled WGS sequence"/>
</dbReference>
<dbReference type="GO" id="GO:0005524">
    <property type="term" value="F:ATP binding"/>
    <property type="evidence" value="ECO:0007669"/>
    <property type="project" value="UniProtKB-UniRule"/>
</dbReference>
<dbReference type="PROSITE" id="PS50127">
    <property type="entry name" value="UBC_2"/>
    <property type="match status" value="1"/>
</dbReference>
<dbReference type="FunFam" id="3.10.110.10:FF:000063">
    <property type="entry name" value="CDC34p Ubiquitin-conjugating enzyme (E2)"/>
    <property type="match status" value="1"/>
</dbReference>
<evidence type="ECO:0000256" key="7">
    <source>
        <dbReference type="PROSITE-ProRule" id="PRU10133"/>
    </source>
</evidence>
<feature type="domain" description="UBC core" evidence="10">
    <location>
        <begin position="4"/>
        <end position="162"/>
    </location>
</feature>
<dbReference type="CDD" id="cd23811">
    <property type="entry name" value="UBCc_ScCDC34-like"/>
    <property type="match status" value="1"/>
</dbReference>
<proteinExistence type="inferred from homology"/>
<dbReference type="Gene3D" id="3.10.110.10">
    <property type="entry name" value="Ubiquitin Conjugating Enzyme"/>
    <property type="match status" value="1"/>
</dbReference>
<keyword evidence="1" id="KW-0808">Transferase</keyword>
<evidence type="ECO:0000256" key="3">
    <source>
        <dbReference type="ARBA" id="ARBA00039884"/>
    </source>
</evidence>
<dbReference type="OrthoDB" id="19692at2759"/>
<evidence type="ECO:0000256" key="2">
    <source>
        <dbReference type="ARBA" id="ARBA00022786"/>
    </source>
</evidence>
<dbReference type="InterPro" id="IPR016135">
    <property type="entry name" value="UBQ-conjugating_enzyme/RWD"/>
</dbReference>
<dbReference type="InterPro" id="IPR023313">
    <property type="entry name" value="UBQ-conjugating_AS"/>
</dbReference>
<reference evidence="11" key="1">
    <citation type="journal article" date="2020" name="Stud. Mycol.">
        <title>101 Dothideomycetes genomes: a test case for predicting lifestyles and emergence of pathogens.</title>
        <authorList>
            <person name="Haridas S."/>
            <person name="Albert R."/>
            <person name="Binder M."/>
            <person name="Bloem J."/>
            <person name="Labutti K."/>
            <person name="Salamov A."/>
            <person name="Andreopoulos B."/>
            <person name="Baker S."/>
            <person name="Barry K."/>
            <person name="Bills G."/>
            <person name="Bluhm B."/>
            <person name="Cannon C."/>
            <person name="Castanera R."/>
            <person name="Culley D."/>
            <person name="Daum C."/>
            <person name="Ezra D."/>
            <person name="Gonzalez J."/>
            <person name="Henrissat B."/>
            <person name="Kuo A."/>
            <person name="Liang C."/>
            <person name="Lipzen A."/>
            <person name="Lutzoni F."/>
            <person name="Magnuson J."/>
            <person name="Mondo S."/>
            <person name="Nolan M."/>
            <person name="Ohm R."/>
            <person name="Pangilinan J."/>
            <person name="Park H.-J."/>
            <person name="Ramirez L."/>
            <person name="Alfaro M."/>
            <person name="Sun H."/>
            <person name="Tritt A."/>
            <person name="Yoshinaga Y."/>
            <person name="Zwiers L.-H."/>
            <person name="Turgeon B."/>
            <person name="Goodwin S."/>
            <person name="Spatafora J."/>
            <person name="Crous P."/>
            <person name="Grigoriev I."/>
        </authorList>
    </citation>
    <scope>NUCLEOTIDE SEQUENCE</scope>
    <source>
        <strain evidence="11">CBS 119925</strain>
    </source>
</reference>
<keyword evidence="8" id="KW-0547">Nucleotide-binding</keyword>
<feature type="region of interest" description="Disordered" evidence="9">
    <location>
        <begin position="189"/>
        <end position="221"/>
    </location>
</feature>
<evidence type="ECO:0000256" key="6">
    <source>
        <dbReference type="ARBA" id="ARBA00042190"/>
    </source>
</evidence>
<dbReference type="GO" id="GO:0016740">
    <property type="term" value="F:transferase activity"/>
    <property type="evidence" value="ECO:0007669"/>
    <property type="project" value="UniProtKB-KW"/>
</dbReference>
<feature type="active site" description="Glycyl thioester intermediate" evidence="7">
    <location>
        <position position="87"/>
    </location>
</feature>
<keyword evidence="8" id="KW-0067">ATP-binding</keyword>
<gene>
    <name evidence="11" type="ORF">M011DRAFT_467482</name>
</gene>
<dbReference type="InterPro" id="IPR050113">
    <property type="entry name" value="Ub_conjugating_enzyme"/>
</dbReference>
<feature type="compositionally biased region" description="Basic and acidic residues" evidence="9">
    <location>
        <begin position="149"/>
        <end position="165"/>
    </location>
</feature>
<dbReference type="PROSITE" id="PS00183">
    <property type="entry name" value="UBC_1"/>
    <property type="match status" value="1"/>
</dbReference>
<comment type="similarity">
    <text evidence="8">Belongs to the ubiquitin-conjugating enzyme family.</text>
</comment>
<dbReference type="SUPFAM" id="SSF54495">
    <property type="entry name" value="UBC-like"/>
    <property type="match status" value="1"/>
</dbReference>
<keyword evidence="2 8" id="KW-0833">Ubl conjugation pathway</keyword>
<name>A0A6A6VCL8_9PLEO</name>
<dbReference type="PANTHER" id="PTHR24067">
    <property type="entry name" value="UBIQUITIN-CONJUGATING ENZYME E2"/>
    <property type="match status" value="1"/>
</dbReference>
<keyword evidence="12" id="KW-1185">Reference proteome</keyword>
<feature type="region of interest" description="Disordered" evidence="9">
    <location>
        <begin position="149"/>
        <end position="170"/>
    </location>
</feature>
<evidence type="ECO:0000256" key="8">
    <source>
        <dbReference type="RuleBase" id="RU362109"/>
    </source>
</evidence>
<accession>A0A6A6VCL8</accession>
<feature type="compositionally biased region" description="Acidic residues" evidence="9">
    <location>
        <begin position="201"/>
        <end position="221"/>
    </location>
</feature>
<dbReference type="SMART" id="SM00212">
    <property type="entry name" value="UBCc"/>
    <property type="match status" value="1"/>
</dbReference>
<sequence length="221" mass="25011">MTHVAEVRLLKEFKDQQKEKWSHVELINDNIFEWSVALIVLNPDSLYYGGYFKARMTFPTNYPYSPPDFKFLRPLYHPNIHPTGKLCISILHPPGSDAMSGELASERWSPVQSVEAVLLSIISLLDDAEVNSPANVDAGVMLRNAPEKYKERVKRDTEESKRDIPEGFEMPGTEVFNKKMEVEGDDFMWADSDVESFGSVDGEEEDGDGDGEEEDGSEEEN</sequence>
<evidence type="ECO:0000256" key="1">
    <source>
        <dbReference type="ARBA" id="ARBA00022679"/>
    </source>
</evidence>
<dbReference type="EMBL" id="MU006571">
    <property type="protein sequence ID" value="KAF2747893.1"/>
    <property type="molecule type" value="Genomic_DNA"/>
</dbReference>
<evidence type="ECO:0000256" key="4">
    <source>
        <dbReference type="ARBA" id="ARBA00041569"/>
    </source>
</evidence>
<organism evidence="11 12">
    <name type="scientific">Sporormia fimetaria CBS 119925</name>
    <dbReference type="NCBI Taxonomy" id="1340428"/>
    <lineage>
        <taxon>Eukaryota</taxon>
        <taxon>Fungi</taxon>
        <taxon>Dikarya</taxon>
        <taxon>Ascomycota</taxon>
        <taxon>Pezizomycotina</taxon>
        <taxon>Dothideomycetes</taxon>
        <taxon>Pleosporomycetidae</taxon>
        <taxon>Pleosporales</taxon>
        <taxon>Sporormiaceae</taxon>
        <taxon>Sporormia</taxon>
    </lineage>
</organism>
<protein>
    <recommendedName>
        <fullName evidence="3">Ubiquitin-conjugating enzyme E2 2</fullName>
    </recommendedName>
    <alternativeName>
        <fullName evidence="5">E2 ubiquitin-conjugating enzyme 2</fullName>
    </alternativeName>
    <alternativeName>
        <fullName evidence="6">Ubiquitin carrier protein UBC2</fullName>
    </alternativeName>
    <alternativeName>
        <fullName evidence="4">Ubiquitin-protein ligase UBC2</fullName>
    </alternativeName>
</protein>
<dbReference type="AlphaFoldDB" id="A0A6A6VCL8"/>
<evidence type="ECO:0000259" key="10">
    <source>
        <dbReference type="PROSITE" id="PS50127"/>
    </source>
</evidence>
<evidence type="ECO:0000313" key="12">
    <source>
        <dbReference type="Proteomes" id="UP000799440"/>
    </source>
</evidence>
<dbReference type="InterPro" id="IPR000608">
    <property type="entry name" value="UBC"/>
</dbReference>
<evidence type="ECO:0000256" key="9">
    <source>
        <dbReference type="SAM" id="MobiDB-lite"/>
    </source>
</evidence>
<dbReference type="Pfam" id="PF00179">
    <property type="entry name" value="UQ_con"/>
    <property type="match status" value="1"/>
</dbReference>